<proteinExistence type="inferred from homology"/>
<dbReference type="Gene3D" id="3.10.129.10">
    <property type="entry name" value="Hotdog Thioesterase"/>
    <property type="match status" value="1"/>
</dbReference>
<dbReference type="PANTHER" id="PTHR31793:SF37">
    <property type="entry name" value="ACYL-COA THIOESTER HYDROLASE YBGC"/>
    <property type="match status" value="1"/>
</dbReference>
<keyword evidence="5" id="KW-1185">Reference proteome</keyword>
<dbReference type="Pfam" id="PF03061">
    <property type="entry name" value="4HBT"/>
    <property type="match status" value="1"/>
</dbReference>
<dbReference type="EMBL" id="FUYB01000013">
    <property type="protein sequence ID" value="SKA85126.1"/>
    <property type="molecule type" value="Genomic_DNA"/>
</dbReference>
<dbReference type="PANTHER" id="PTHR31793">
    <property type="entry name" value="4-HYDROXYBENZOYL-COA THIOESTERASE FAMILY MEMBER"/>
    <property type="match status" value="1"/>
</dbReference>
<protein>
    <submittedName>
        <fullName evidence="4">Acyl-CoA thioester hydrolase</fullName>
    </submittedName>
</protein>
<dbReference type="PIRSF" id="PIRSF003230">
    <property type="entry name" value="YbgC"/>
    <property type="match status" value="1"/>
</dbReference>
<keyword evidence="2 4" id="KW-0378">Hydrolase</keyword>
<gene>
    <name evidence="4" type="ORF">SAMN02745130_02582</name>
</gene>
<dbReference type="InterPro" id="IPR006683">
    <property type="entry name" value="Thioestr_dom"/>
</dbReference>
<evidence type="ECO:0000259" key="3">
    <source>
        <dbReference type="Pfam" id="PF03061"/>
    </source>
</evidence>
<feature type="domain" description="Thioesterase" evidence="3">
    <location>
        <begin position="27"/>
        <end position="107"/>
    </location>
</feature>
<dbReference type="SUPFAM" id="SSF54637">
    <property type="entry name" value="Thioesterase/thiol ester dehydrase-isomerase"/>
    <property type="match status" value="1"/>
</dbReference>
<evidence type="ECO:0000313" key="4">
    <source>
        <dbReference type="EMBL" id="SKA85126.1"/>
    </source>
</evidence>
<evidence type="ECO:0000313" key="5">
    <source>
        <dbReference type="Proteomes" id="UP000190460"/>
    </source>
</evidence>
<dbReference type="Proteomes" id="UP000190460">
    <property type="component" value="Unassembled WGS sequence"/>
</dbReference>
<dbReference type="GO" id="GO:0047617">
    <property type="term" value="F:fatty acyl-CoA hydrolase activity"/>
    <property type="evidence" value="ECO:0007669"/>
    <property type="project" value="TreeGrafter"/>
</dbReference>
<name>A0A1T4X6E2_9GAMM</name>
<organism evidence="4 5">
    <name type="scientific">Thiothrix eikelboomii</name>
    <dbReference type="NCBI Taxonomy" id="92487"/>
    <lineage>
        <taxon>Bacteria</taxon>
        <taxon>Pseudomonadati</taxon>
        <taxon>Pseudomonadota</taxon>
        <taxon>Gammaproteobacteria</taxon>
        <taxon>Thiotrichales</taxon>
        <taxon>Thiotrichaceae</taxon>
        <taxon>Thiothrix</taxon>
    </lineage>
</organism>
<dbReference type="InterPro" id="IPR014166">
    <property type="entry name" value="Tol-Pal_acyl-CoA_thioesterase"/>
</dbReference>
<sequence length="148" mass="17353">MKMETPNYLNGYSLPVRVYYEDTDAGKVVYHSNYINFMERARTEWLRSLGYEQDQLMREQGIVFVVRSLQVDYLKPAVFNDLLAVDVAIHELGRTSIHFRQNIWRDSPFENKREHLIASIVRVVCVDADRFRPTAIPSEIRGKFSGEH</sequence>
<accession>A0A1T4X6E2</accession>
<dbReference type="CDD" id="cd00586">
    <property type="entry name" value="4HBT"/>
    <property type="match status" value="1"/>
</dbReference>
<dbReference type="InterPro" id="IPR029069">
    <property type="entry name" value="HotDog_dom_sf"/>
</dbReference>
<dbReference type="InterPro" id="IPR050563">
    <property type="entry name" value="4-hydroxybenzoyl-CoA_TE"/>
</dbReference>
<dbReference type="NCBIfam" id="TIGR02799">
    <property type="entry name" value="thio_ybgC"/>
    <property type="match status" value="1"/>
</dbReference>
<dbReference type="FunFam" id="3.10.129.10:FF:000004">
    <property type="entry name" value="Tol-pal system-associated acyl-CoA thioesterase"/>
    <property type="match status" value="1"/>
</dbReference>
<dbReference type="AlphaFoldDB" id="A0A1T4X6E2"/>
<dbReference type="NCBIfam" id="TIGR00051">
    <property type="entry name" value="YbgC/FadM family acyl-CoA thioesterase"/>
    <property type="match status" value="1"/>
</dbReference>
<dbReference type="InterPro" id="IPR006684">
    <property type="entry name" value="YbgC/YbaW"/>
</dbReference>
<reference evidence="4 5" key="1">
    <citation type="submission" date="2017-02" db="EMBL/GenBank/DDBJ databases">
        <authorList>
            <person name="Peterson S.W."/>
        </authorList>
    </citation>
    <scope>NUCLEOTIDE SEQUENCE [LARGE SCALE GENOMIC DNA]</scope>
    <source>
        <strain evidence="4 5">ATCC 49788</strain>
    </source>
</reference>
<evidence type="ECO:0000256" key="1">
    <source>
        <dbReference type="ARBA" id="ARBA00005953"/>
    </source>
</evidence>
<dbReference type="STRING" id="92487.SAMN02745130_02582"/>
<evidence type="ECO:0000256" key="2">
    <source>
        <dbReference type="ARBA" id="ARBA00022801"/>
    </source>
</evidence>
<comment type="similarity">
    <text evidence="1">Belongs to the 4-hydroxybenzoyl-CoA thioesterase family.</text>
</comment>